<reference evidence="1" key="1">
    <citation type="submission" date="2013-07" db="EMBL/GenBank/DDBJ databases">
        <title>The genome of Eucalyptus grandis.</title>
        <authorList>
            <person name="Schmutz J."/>
            <person name="Hayes R."/>
            <person name="Myburg A."/>
            <person name="Tuskan G."/>
            <person name="Grattapaglia D."/>
            <person name="Rokhsar D.S."/>
        </authorList>
    </citation>
    <scope>NUCLEOTIDE SEQUENCE</scope>
    <source>
        <tissue evidence="1">Leaf extractions</tissue>
    </source>
</reference>
<proteinExistence type="predicted"/>
<dbReference type="AlphaFoldDB" id="A0A059AMC0"/>
<evidence type="ECO:0000313" key="1">
    <source>
        <dbReference type="EMBL" id="KCW55152.1"/>
    </source>
</evidence>
<protein>
    <submittedName>
        <fullName evidence="1">Uncharacterized protein</fullName>
    </submittedName>
</protein>
<gene>
    <name evidence="1" type="ORF">EUGRSUZ_I01101</name>
</gene>
<dbReference type="EMBL" id="KK198761">
    <property type="protein sequence ID" value="KCW55152.1"/>
    <property type="molecule type" value="Genomic_DNA"/>
</dbReference>
<organism evidence="1">
    <name type="scientific">Eucalyptus grandis</name>
    <name type="common">Flooded gum</name>
    <dbReference type="NCBI Taxonomy" id="71139"/>
    <lineage>
        <taxon>Eukaryota</taxon>
        <taxon>Viridiplantae</taxon>
        <taxon>Streptophyta</taxon>
        <taxon>Embryophyta</taxon>
        <taxon>Tracheophyta</taxon>
        <taxon>Spermatophyta</taxon>
        <taxon>Magnoliopsida</taxon>
        <taxon>eudicotyledons</taxon>
        <taxon>Gunneridae</taxon>
        <taxon>Pentapetalae</taxon>
        <taxon>rosids</taxon>
        <taxon>malvids</taxon>
        <taxon>Myrtales</taxon>
        <taxon>Myrtaceae</taxon>
        <taxon>Myrtoideae</taxon>
        <taxon>Eucalypteae</taxon>
        <taxon>Eucalyptus</taxon>
    </lineage>
</organism>
<dbReference type="Gramene" id="KCW55152">
    <property type="protein sequence ID" value="KCW55152"/>
    <property type="gene ID" value="EUGRSUZ_I01101"/>
</dbReference>
<name>A0A059AMC0_EUCGR</name>
<sequence length="152" mass="17270">MASNQTRLRKRKNIKKKTYKHHLLDDERARRARDDVDEVEIAVSDFSDVQVIELLPQLRGEGGRVLDVLYQGLLVQRPELHESYDGSGVPPAGTRAAVLKGSELGLGLIHEVHTMKEDRKKVKVSNWMGWLSEPSLLLGREGMNDFRVDPFL</sequence>
<dbReference type="InParanoid" id="A0A059AMC0"/>
<accession>A0A059AMC0</accession>